<sequence>MAYTFTDDLKTGNATIDHQHEQLFAAINNLLEACSQGKGRAETDKTVKFLYDYTVKHFGDEEKLQQQYHYPDYVNHKKYHTTFTGVVKELMEDLQKNGTSLTLVFK</sequence>
<protein>
    <submittedName>
        <fullName evidence="5">Hemerythrin</fullName>
    </submittedName>
</protein>
<evidence type="ECO:0000313" key="5">
    <source>
        <dbReference type="EMBL" id="SEN01087.1"/>
    </source>
</evidence>
<dbReference type="InterPro" id="IPR050669">
    <property type="entry name" value="Hemerythrin"/>
</dbReference>
<dbReference type="GO" id="GO:0046872">
    <property type="term" value="F:metal ion binding"/>
    <property type="evidence" value="ECO:0007669"/>
    <property type="project" value="UniProtKB-KW"/>
</dbReference>
<dbReference type="STRING" id="474960.SAMN05216180_2461"/>
<dbReference type="InterPro" id="IPR012827">
    <property type="entry name" value="Hemerythrin_metal-bd"/>
</dbReference>
<comment type="similarity">
    <text evidence="1">Belongs to the hemerythrin family.</text>
</comment>
<dbReference type="RefSeq" id="WP_242943159.1">
    <property type="nucleotide sequence ID" value="NZ_FOCG01000002.1"/>
</dbReference>
<accession>A0A1H8D3H9</accession>
<dbReference type="SUPFAM" id="SSF47188">
    <property type="entry name" value="Hemerythrin-like"/>
    <property type="match status" value="1"/>
</dbReference>
<evidence type="ECO:0000256" key="2">
    <source>
        <dbReference type="ARBA" id="ARBA00022723"/>
    </source>
</evidence>
<dbReference type="EMBL" id="FOCG01000002">
    <property type="protein sequence ID" value="SEN01087.1"/>
    <property type="molecule type" value="Genomic_DNA"/>
</dbReference>
<dbReference type="NCBIfam" id="TIGR02481">
    <property type="entry name" value="hemeryth_dom"/>
    <property type="match status" value="1"/>
</dbReference>
<dbReference type="AlphaFoldDB" id="A0A1H8D3H9"/>
<evidence type="ECO:0000256" key="1">
    <source>
        <dbReference type="ARBA" id="ARBA00010587"/>
    </source>
</evidence>
<dbReference type="InterPro" id="IPR012312">
    <property type="entry name" value="Hemerythrin-like"/>
</dbReference>
<dbReference type="PANTHER" id="PTHR37164:SF1">
    <property type="entry name" value="BACTERIOHEMERYTHRIN"/>
    <property type="match status" value="1"/>
</dbReference>
<evidence type="ECO:0000256" key="3">
    <source>
        <dbReference type="ARBA" id="ARBA00023004"/>
    </source>
</evidence>
<keyword evidence="6" id="KW-1185">Reference proteome</keyword>
<dbReference type="InterPro" id="IPR035938">
    <property type="entry name" value="Hemerythrin-like_sf"/>
</dbReference>
<dbReference type="Gene3D" id="1.20.120.50">
    <property type="entry name" value="Hemerythrin-like"/>
    <property type="match status" value="1"/>
</dbReference>
<keyword evidence="3" id="KW-0408">Iron</keyword>
<keyword evidence="2" id="KW-0479">Metal-binding</keyword>
<dbReference type="Pfam" id="PF01814">
    <property type="entry name" value="Hemerythrin"/>
    <property type="match status" value="1"/>
</dbReference>
<dbReference type="CDD" id="cd12107">
    <property type="entry name" value="Hemerythrin"/>
    <property type="match status" value="1"/>
</dbReference>
<dbReference type="PANTHER" id="PTHR37164">
    <property type="entry name" value="BACTERIOHEMERYTHRIN"/>
    <property type="match status" value="1"/>
</dbReference>
<evidence type="ECO:0000259" key="4">
    <source>
        <dbReference type="Pfam" id="PF01814"/>
    </source>
</evidence>
<reference evidence="5 6" key="1">
    <citation type="submission" date="2016-10" db="EMBL/GenBank/DDBJ databases">
        <authorList>
            <person name="de Groot N.N."/>
        </authorList>
    </citation>
    <scope>NUCLEOTIDE SEQUENCE [LARGE SCALE GENOMIC DNA]</scope>
    <source>
        <strain evidence="5 6">CGMCC 1.5070</strain>
    </source>
</reference>
<proteinExistence type="inferred from homology"/>
<evidence type="ECO:0000313" key="6">
    <source>
        <dbReference type="Proteomes" id="UP000199158"/>
    </source>
</evidence>
<name>A0A1H8D3H9_9FIRM</name>
<organism evidence="5 6">
    <name type="scientific">Hydrogenoanaerobacterium saccharovorans</name>
    <dbReference type="NCBI Taxonomy" id="474960"/>
    <lineage>
        <taxon>Bacteria</taxon>
        <taxon>Bacillati</taxon>
        <taxon>Bacillota</taxon>
        <taxon>Clostridia</taxon>
        <taxon>Eubacteriales</taxon>
        <taxon>Oscillospiraceae</taxon>
        <taxon>Hydrogenoanaerobacterium</taxon>
    </lineage>
</organism>
<dbReference type="NCBIfam" id="NF033749">
    <property type="entry name" value="bact_hemeryth"/>
    <property type="match status" value="1"/>
</dbReference>
<dbReference type="Proteomes" id="UP000199158">
    <property type="component" value="Unassembled WGS sequence"/>
</dbReference>
<gene>
    <name evidence="5" type="ORF">SAMN05216180_2461</name>
</gene>
<feature type="domain" description="Hemerythrin-like" evidence="4">
    <location>
        <begin position="12"/>
        <end position="97"/>
    </location>
</feature>